<comment type="caution">
    <text evidence="2">The sequence shown here is derived from an EMBL/GenBank/DDBJ whole genome shotgun (WGS) entry which is preliminary data.</text>
</comment>
<evidence type="ECO:0000313" key="2">
    <source>
        <dbReference type="EMBL" id="CAH1428091.1"/>
    </source>
</evidence>
<keyword evidence="1" id="KW-1133">Transmembrane helix</keyword>
<dbReference type="EMBL" id="CAKMRJ010002223">
    <property type="protein sequence ID" value="CAH1428091.1"/>
    <property type="molecule type" value="Genomic_DNA"/>
</dbReference>
<feature type="transmembrane region" description="Helical" evidence="1">
    <location>
        <begin position="17"/>
        <end position="34"/>
    </location>
</feature>
<gene>
    <name evidence="2" type="ORF">LVIROSA_LOCUS15043</name>
</gene>
<organism evidence="2 3">
    <name type="scientific">Lactuca virosa</name>
    <dbReference type="NCBI Taxonomy" id="75947"/>
    <lineage>
        <taxon>Eukaryota</taxon>
        <taxon>Viridiplantae</taxon>
        <taxon>Streptophyta</taxon>
        <taxon>Embryophyta</taxon>
        <taxon>Tracheophyta</taxon>
        <taxon>Spermatophyta</taxon>
        <taxon>Magnoliopsida</taxon>
        <taxon>eudicotyledons</taxon>
        <taxon>Gunneridae</taxon>
        <taxon>Pentapetalae</taxon>
        <taxon>asterids</taxon>
        <taxon>campanulids</taxon>
        <taxon>Asterales</taxon>
        <taxon>Asteraceae</taxon>
        <taxon>Cichorioideae</taxon>
        <taxon>Cichorieae</taxon>
        <taxon>Lactucinae</taxon>
        <taxon>Lactuca</taxon>
    </lineage>
</organism>
<evidence type="ECO:0008006" key="4">
    <source>
        <dbReference type="Google" id="ProtNLM"/>
    </source>
</evidence>
<name>A0AAU9MLW8_9ASTR</name>
<keyword evidence="1" id="KW-0472">Membrane</keyword>
<evidence type="ECO:0000256" key="1">
    <source>
        <dbReference type="SAM" id="Phobius"/>
    </source>
</evidence>
<dbReference type="Gene3D" id="1.20.5.2650">
    <property type="match status" value="1"/>
</dbReference>
<evidence type="ECO:0000313" key="3">
    <source>
        <dbReference type="Proteomes" id="UP001157418"/>
    </source>
</evidence>
<keyword evidence="3" id="KW-1185">Reference proteome</keyword>
<proteinExistence type="predicted"/>
<keyword evidence="1" id="KW-0812">Transmembrane</keyword>
<reference evidence="2 3" key="1">
    <citation type="submission" date="2022-01" db="EMBL/GenBank/DDBJ databases">
        <authorList>
            <person name="Xiong W."/>
            <person name="Schranz E."/>
        </authorList>
    </citation>
    <scope>NUCLEOTIDE SEQUENCE [LARGE SCALE GENOMIC DNA]</scope>
</reference>
<sequence>MDNINRWEKKIVRVQNFLGFWTILPLNTVFILTLQRKRRRIVDKKKRIGKAKLEAADYHLLLHKHLGKNGCSINPRFGIMGLVLPFPMITLLLSNPNPRRSIPAATTIDRIFNRHRLWKPSWSQQQLFCRRRSNLTAGDAIGQSNEPTEIKC</sequence>
<dbReference type="AlphaFoldDB" id="A0AAU9MLW8"/>
<accession>A0AAU9MLW8</accession>
<dbReference type="Proteomes" id="UP001157418">
    <property type="component" value="Unassembled WGS sequence"/>
</dbReference>
<protein>
    <recommendedName>
        <fullName evidence="4">Transmembrane protein</fullName>
    </recommendedName>
</protein>